<feature type="region of interest" description="Disordered" evidence="1">
    <location>
        <begin position="57"/>
        <end position="83"/>
    </location>
</feature>
<evidence type="ECO:0008006" key="5">
    <source>
        <dbReference type="Google" id="ProtNLM"/>
    </source>
</evidence>
<dbReference type="STRING" id="13706.A0A1X2HUX5"/>
<protein>
    <recommendedName>
        <fullName evidence="5">Late embryogenesis abundant protein LEA-2 subgroup domain-containing protein</fullName>
    </recommendedName>
</protein>
<evidence type="ECO:0000256" key="1">
    <source>
        <dbReference type="SAM" id="MobiDB-lite"/>
    </source>
</evidence>
<dbReference type="AlphaFoldDB" id="A0A1X2HUX5"/>
<keyword evidence="2" id="KW-0812">Transmembrane</keyword>
<organism evidence="3 4">
    <name type="scientific">Syncephalastrum racemosum</name>
    <name type="common">Filamentous fungus</name>
    <dbReference type="NCBI Taxonomy" id="13706"/>
    <lineage>
        <taxon>Eukaryota</taxon>
        <taxon>Fungi</taxon>
        <taxon>Fungi incertae sedis</taxon>
        <taxon>Mucoromycota</taxon>
        <taxon>Mucoromycotina</taxon>
        <taxon>Mucoromycetes</taxon>
        <taxon>Mucorales</taxon>
        <taxon>Syncephalastraceae</taxon>
        <taxon>Syncephalastrum</taxon>
    </lineage>
</organism>
<proteinExistence type="predicted"/>
<keyword evidence="2" id="KW-0472">Membrane</keyword>
<dbReference type="OrthoDB" id="5582002at2759"/>
<gene>
    <name evidence="3" type="ORF">BCR43DRAFT_483265</name>
</gene>
<keyword evidence="4" id="KW-1185">Reference proteome</keyword>
<dbReference type="Proteomes" id="UP000242180">
    <property type="component" value="Unassembled WGS sequence"/>
</dbReference>
<evidence type="ECO:0000256" key="2">
    <source>
        <dbReference type="SAM" id="Phobius"/>
    </source>
</evidence>
<sequence>MALPDAIHNDPYRSALKAIRGSSDFDDCSRPGSEWAGLVAHSRSGSDSSTQRLTTTAARYEDDPYARQEYPSSSSGGGAESAERCTSLRANSYLPYSHHARDPYARVEPIYIEDKAPSLLQPALSMQTDVRLEEGLSQSNPPILGDHEKQDHQVRKEPMASEEDWLSLFAAKRASPGHGWRAKTRCCGLTRGTVTALGVIAILAVIVVIWAIVWPRVPRMSFAAANNTSPPQWSKDALSYNATWSVNLTAINDKNIIPTRIDSMALSVVDHDTGVAFGSGSLSNFLLPTGSTILQFPVSISYTTTNASDPTKNDLYDACGPQVASFSPTLASEQQDLTLAIDFYVTIRIAGLVWSNTRVAFAPSFDCPVD</sequence>
<evidence type="ECO:0000313" key="3">
    <source>
        <dbReference type="EMBL" id="ORZ03390.1"/>
    </source>
</evidence>
<comment type="caution">
    <text evidence="3">The sequence shown here is derived from an EMBL/GenBank/DDBJ whole genome shotgun (WGS) entry which is preliminary data.</text>
</comment>
<keyword evidence="2" id="KW-1133">Transmembrane helix</keyword>
<name>A0A1X2HUX5_SYNRA</name>
<evidence type="ECO:0000313" key="4">
    <source>
        <dbReference type="Proteomes" id="UP000242180"/>
    </source>
</evidence>
<dbReference type="InParanoid" id="A0A1X2HUX5"/>
<dbReference type="EMBL" id="MCGN01000001">
    <property type="protein sequence ID" value="ORZ03390.1"/>
    <property type="molecule type" value="Genomic_DNA"/>
</dbReference>
<dbReference type="OMA" id="NSINWIP"/>
<feature type="transmembrane region" description="Helical" evidence="2">
    <location>
        <begin position="194"/>
        <end position="213"/>
    </location>
</feature>
<accession>A0A1X2HUX5</accession>
<reference evidence="3 4" key="1">
    <citation type="submission" date="2016-07" db="EMBL/GenBank/DDBJ databases">
        <title>Pervasive Adenine N6-methylation of Active Genes in Fungi.</title>
        <authorList>
            <consortium name="DOE Joint Genome Institute"/>
            <person name="Mondo S.J."/>
            <person name="Dannebaum R.O."/>
            <person name="Kuo R.C."/>
            <person name="Labutti K."/>
            <person name="Haridas S."/>
            <person name="Kuo A."/>
            <person name="Salamov A."/>
            <person name="Ahrendt S.R."/>
            <person name="Lipzen A."/>
            <person name="Sullivan W."/>
            <person name="Andreopoulos W.B."/>
            <person name="Clum A."/>
            <person name="Lindquist E."/>
            <person name="Daum C."/>
            <person name="Ramamoorthy G.K."/>
            <person name="Gryganskyi A."/>
            <person name="Culley D."/>
            <person name="Magnuson J.K."/>
            <person name="James T.Y."/>
            <person name="O'Malley M.A."/>
            <person name="Stajich J.E."/>
            <person name="Spatafora J.W."/>
            <person name="Visel A."/>
            <person name="Grigoriev I.V."/>
        </authorList>
    </citation>
    <scope>NUCLEOTIDE SEQUENCE [LARGE SCALE GENOMIC DNA]</scope>
    <source>
        <strain evidence="3 4">NRRL 2496</strain>
    </source>
</reference>